<dbReference type="FunFam" id="4.10.1060.10:FF:000004">
    <property type="entry name" value="Zinc finger Ran-binding domain-containing protein 2"/>
    <property type="match status" value="1"/>
</dbReference>
<reference evidence="11 12" key="1">
    <citation type="submission" date="2020-04" db="EMBL/GenBank/DDBJ databases">
        <authorList>
            <person name="Alioto T."/>
            <person name="Alioto T."/>
            <person name="Gomez Garrido J."/>
        </authorList>
    </citation>
    <scope>NUCLEOTIDE SEQUENCE [LARGE SCALE GENOMIC DNA]</scope>
</reference>
<dbReference type="PANTHER" id="PTHR12999:SF17">
    <property type="entry name" value="ZINC FINGER RAN-BINDING DOMAIN-CONTAINING PROTEIN 2"/>
    <property type="match status" value="1"/>
</dbReference>
<keyword evidence="2" id="KW-0479">Metal-binding</keyword>
<feature type="domain" description="RanBP2-type" evidence="10">
    <location>
        <begin position="180"/>
        <end position="209"/>
    </location>
</feature>
<feature type="domain" description="RanBP2-type" evidence="10">
    <location>
        <begin position="115"/>
        <end position="148"/>
    </location>
</feature>
<dbReference type="Pfam" id="PF00641">
    <property type="entry name" value="Zn_ribbon_RanBP"/>
    <property type="match status" value="2"/>
</dbReference>
<keyword evidence="12" id="KW-1185">Reference proteome</keyword>
<keyword evidence="4 8" id="KW-0863">Zinc-finger</keyword>
<dbReference type="InterPro" id="IPR036443">
    <property type="entry name" value="Znf_RanBP2_sf"/>
</dbReference>
<evidence type="ECO:0000256" key="8">
    <source>
        <dbReference type="PROSITE-ProRule" id="PRU00322"/>
    </source>
</evidence>
<feature type="region of interest" description="Disordered" evidence="9">
    <location>
        <begin position="230"/>
        <end position="330"/>
    </location>
</feature>
<proteinExistence type="predicted"/>
<evidence type="ECO:0000256" key="6">
    <source>
        <dbReference type="ARBA" id="ARBA00022884"/>
    </source>
</evidence>
<dbReference type="SMART" id="SM00547">
    <property type="entry name" value="ZnF_RBZ"/>
    <property type="match status" value="2"/>
</dbReference>
<evidence type="ECO:0000313" key="12">
    <source>
        <dbReference type="Proteomes" id="UP000494165"/>
    </source>
</evidence>
<dbReference type="GO" id="GO:0005634">
    <property type="term" value="C:nucleus"/>
    <property type="evidence" value="ECO:0007669"/>
    <property type="project" value="UniProtKB-SubCell"/>
</dbReference>
<evidence type="ECO:0000256" key="5">
    <source>
        <dbReference type="ARBA" id="ARBA00022833"/>
    </source>
</evidence>
<sequence length="330" mass="36329">MCFSECPLDGSTKGGERRAVCPCCSVNFVEGIKYLVLRRHRTESLFKTLGSADASPRVGPSFGSGFRVLSQVLKGCAIADAAIAGCQTVIRPHSPDMHKSSSGKHQEGGHRGSHRKGDSDWLCPDADCANWNFAWRTSCNRCGGTKPPGEDASSSSNSSKKKLGHEIGKAMAEKSKGLFSADDWQCSKCGNVNWARRHQCNVCNAPRYGEVEERTGFGGGFNDRGVVEYKERKEDSDDEWDEFGRRKKKNSASSSSADRKRSYSSDDDRKPSNRKKRRNSSSSSSSSESEHEKKSSKKKESDDEEEDSDDGDLSKYDLTGWGDDDESSKK</sequence>
<dbReference type="EMBL" id="CADEPI010000119">
    <property type="protein sequence ID" value="CAB3375828.1"/>
    <property type="molecule type" value="Genomic_DNA"/>
</dbReference>
<dbReference type="Gene3D" id="4.10.1060.10">
    <property type="entry name" value="Zinc finger, RanBP2-type"/>
    <property type="match status" value="2"/>
</dbReference>
<dbReference type="AlphaFoldDB" id="A0A8S1D5V4"/>
<evidence type="ECO:0000256" key="1">
    <source>
        <dbReference type="ARBA" id="ARBA00004123"/>
    </source>
</evidence>
<keyword evidence="6" id="KW-0694">RNA-binding</keyword>
<evidence type="ECO:0000256" key="9">
    <source>
        <dbReference type="SAM" id="MobiDB-lite"/>
    </source>
</evidence>
<evidence type="ECO:0000256" key="2">
    <source>
        <dbReference type="ARBA" id="ARBA00022723"/>
    </source>
</evidence>
<feature type="compositionally biased region" description="Acidic residues" evidence="9">
    <location>
        <begin position="302"/>
        <end position="311"/>
    </location>
</feature>
<dbReference type="PANTHER" id="PTHR12999">
    <property type="entry name" value="ZINC FINGER RAN-BINDING DOMAIN-CONTAINING PROTEIN 2 ZRANB2-RELATED"/>
    <property type="match status" value="1"/>
</dbReference>
<evidence type="ECO:0000256" key="3">
    <source>
        <dbReference type="ARBA" id="ARBA00022737"/>
    </source>
</evidence>
<accession>A0A8S1D5V4</accession>
<dbReference type="OrthoDB" id="1878647at2759"/>
<protein>
    <recommendedName>
        <fullName evidence="10">RanBP2-type domain-containing protein</fullName>
    </recommendedName>
</protein>
<keyword evidence="3" id="KW-0677">Repeat</keyword>
<dbReference type="InterPro" id="IPR001876">
    <property type="entry name" value="Znf_RanBP2"/>
</dbReference>
<evidence type="ECO:0000256" key="4">
    <source>
        <dbReference type="ARBA" id="ARBA00022771"/>
    </source>
</evidence>
<comment type="caution">
    <text evidence="11">The sequence shown here is derived from an EMBL/GenBank/DDBJ whole genome shotgun (WGS) entry which is preliminary data.</text>
</comment>
<gene>
    <name evidence="11" type="ORF">CLODIP_2_CD13853</name>
</gene>
<feature type="compositionally biased region" description="Basic and acidic residues" evidence="9">
    <location>
        <begin position="288"/>
        <end position="301"/>
    </location>
</feature>
<evidence type="ECO:0000259" key="10">
    <source>
        <dbReference type="PROSITE" id="PS50199"/>
    </source>
</evidence>
<dbReference type="GO" id="GO:0008270">
    <property type="term" value="F:zinc ion binding"/>
    <property type="evidence" value="ECO:0007669"/>
    <property type="project" value="UniProtKB-KW"/>
</dbReference>
<dbReference type="PROSITE" id="PS50199">
    <property type="entry name" value="ZF_RANBP2_2"/>
    <property type="match status" value="2"/>
</dbReference>
<dbReference type="PROSITE" id="PS01358">
    <property type="entry name" value="ZF_RANBP2_1"/>
    <property type="match status" value="2"/>
</dbReference>
<organism evidence="11 12">
    <name type="scientific">Cloeon dipterum</name>
    <dbReference type="NCBI Taxonomy" id="197152"/>
    <lineage>
        <taxon>Eukaryota</taxon>
        <taxon>Metazoa</taxon>
        <taxon>Ecdysozoa</taxon>
        <taxon>Arthropoda</taxon>
        <taxon>Hexapoda</taxon>
        <taxon>Insecta</taxon>
        <taxon>Pterygota</taxon>
        <taxon>Palaeoptera</taxon>
        <taxon>Ephemeroptera</taxon>
        <taxon>Pisciforma</taxon>
        <taxon>Baetidae</taxon>
        <taxon>Cloeon</taxon>
    </lineage>
</organism>
<name>A0A8S1D5V4_9INSE</name>
<dbReference type="GO" id="GO:0001530">
    <property type="term" value="F:lipopolysaccharide binding"/>
    <property type="evidence" value="ECO:0007669"/>
    <property type="project" value="TreeGrafter"/>
</dbReference>
<dbReference type="Proteomes" id="UP000494165">
    <property type="component" value="Unassembled WGS sequence"/>
</dbReference>
<feature type="region of interest" description="Disordered" evidence="9">
    <location>
        <begin position="94"/>
        <end position="118"/>
    </location>
</feature>
<keyword evidence="7" id="KW-0539">Nucleus</keyword>
<feature type="compositionally biased region" description="Basic and acidic residues" evidence="9">
    <location>
        <begin position="257"/>
        <end position="271"/>
    </location>
</feature>
<evidence type="ECO:0000313" key="11">
    <source>
        <dbReference type="EMBL" id="CAB3375828.1"/>
    </source>
</evidence>
<comment type="subcellular location">
    <subcellularLocation>
        <location evidence="1">Nucleus</location>
    </subcellularLocation>
</comment>
<dbReference type="SUPFAM" id="SSF90209">
    <property type="entry name" value="Ran binding protein zinc finger-like"/>
    <property type="match status" value="2"/>
</dbReference>
<keyword evidence="5" id="KW-0862">Zinc</keyword>
<dbReference type="GO" id="GO:0003723">
    <property type="term" value="F:RNA binding"/>
    <property type="evidence" value="ECO:0007669"/>
    <property type="project" value="UniProtKB-KW"/>
</dbReference>
<feature type="region of interest" description="Disordered" evidence="9">
    <location>
        <begin position="145"/>
        <end position="166"/>
    </location>
</feature>
<evidence type="ECO:0000256" key="7">
    <source>
        <dbReference type="ARBA" id="ARBA00023242"/>
    </source>
</evidence>